<feature type="repeat" description="Solcar" evidence="8">
    <location>
        <begin position="122"/>
        <end position="213"/>
    </location>
</feature>
<evidence type="ECO:0000313" key="12">
    <source>
        <dbReference type="Proteomes" id="UP001165160"/>
    </source>
</evidence>
<feature type="transmembrane region" description="Helical" evidence="10">
    <location>
        <begin position="127"/>
        <end position="148"/>
    </location>
</feature>
<comment type="subcellular location">
    <subcellularLocation>
        <location evidence="1">Membrane</location>
        <topology evidence="1">Multi-pass membrane protein</topology>
    </subcellularLocation>
</comment>
<feature type="transmembrane region" description="Helical" evidence="10">
    <location>
        <begin position="79"/>
        <end position="100"/>
    </location>
</feature>
<feature type="repeat" description="Solcar" evidence="8">
    <location>
        <begin position="10"/>
        <end position="107"/>
    </location>
</feature>
<dbReference type="EMBL" id="BRXX01000059">
    <property type="protein sequence ID" value="GMH86371.1"/>
    <property type="molecule type" value="Genomic_DNA"/>
</dbReference>
<dbReference type="PANTHER" id="PTHR45683">
    <property type="entry name" value="MITOCHONDRIAL NICOTINAMIDE ADENINE DINUCLEOTIDE TRANSPORTER 1-RELATED-RELATED"/>
    <property type="match status" value="1"/>
</dbReference>
<evidence type="ECO:0000256" key="4">
    <source>
        <dbReference type="ARBA" id="ARBA00022692"/>
    </source>
</evidence>
<dbReference type="InterPro" id="IPR018108">
    <property type="entry name" value="MCP_transmembrane"/>
</dbReference>
<dbReference type="GO" id="GO:0055085">
    <property type="term" value="P:transmembrane transport"/>
    <property type="evidence" value="ECO:0007669"/>
    <property type="project" value="InterPro"/>
</dbReference>
<keyword evidence="4 8" id="KW-0812">Transmembrane</keyword>
<dbReference type="GO" id="GO:0006862">
    <property type="term" value="P:nucleotide transport"/>
    <property type="evidence" value="ECO:0007669"/>
    <property type="project" value="InterPro"/>
</dbReference>
<feature type="transmembrane region" description="Helical" evidence="10">
    <location>
        <begin position="185"/>
        <end position="207"/>
    </location>
</feature>
<proteinExistence type="inferred from homology"/>
<feature type="transmembrane region" description="Helical" evidence="10">
    <location>
        <begin position="16"/>
        <end position="33"/>
    </location>
</feature>
<evidence type="ECO:0000256" key="6">
    <source>
        <dbReference type="ARBA" id="ARBA00022989"/>
    </source>
</evidence>
<keyword evidence="12" id="KW-1185">Reference proteome</keyword>
<feature type="transmembrane region" description="Helical" evidence="10">
    <location>
        <begin position="238"/>
        <end position="258"/>
    </location>
</feature>
<evidence type="ECO:0000256" key="8">
    <source>
        <dbReference type="PROSITE-ProRule" id="PRU00282"/>
    </source>
</evidence>
<dbReference type="InterPro" id="IPR023395">
    <property type="entry name" value="MCP_dom_sf"/>
</dbReference>
<dbReference type="AlphaFoldDB" id="A0A9W7BD40"/>
<keyword evidence="6 10" id="KW-1133">Transmembrane helix</keyword>
<organism evidence="11 12">
    <name type="scientific">Triparma verrucosa</name>
    <dbReference type="NCBI Taxonomy" id="1606542"/>
    <lineage>
        <taxon>Eukaryota</taxon>
        <taxon>Sar</taxon>
        <taxon>Stramenopiles</taxon>
        <taxon>Ochrophyta</taxon>
        <taxon>Bolidophyceae</taxon>
        <taxon>Parmales</taxon>
        <taxon>Triparmaceae</taxon>
        <taxon>Triparma</taxon>
    </lineage>
</organism>
<evidence type="ECO:0000313" key="11">
    <source>
        <dbReference type="EMBL" id="GMH86371.1"/>
    </source>
</evidence>
<keyword evidence="3 9" id="KW-0813">Transport</keyword>
<keyword evidence="7 8" id="KW-0472">Membrane</keyword>
<dbReference type="Pfam" id="PF00153">
    <property type="entry name" value="Mito_carr"/>
    <property type="match status" value="3"/>
</dbReference>
<dbReference type="InterPro" id="IPR044712">
    <property type="entry name" value="SLC25A32-like"/>
</dbReference>
<dbReference type="Proteomes" id="UP001165160">
    <property type="component" value="Unassembled WGS sequence"/>
</dbReference>
<reference evidence="12" key="1">
    <citation type="journal article" date="2023" name="Commun. Biol.">
        <title>Genome analysis of Parmales, the sister group of diatoms, reveals the evolutionary specialization of diatoms from phago-mixotrophs to photoautotrophs.</title>
        <authorList>
            <person name="Ban H."/>
            <person name="Sato S."/>
            <person name="Yoshikawa S."/>
            <person name="Yamada K."/>
            <person name="Nakamura Y."/>
            <person name="Ichinomiya M."/>
            <person name="Sato N."/>
            <person name="Blanc-Mathieu R."/>
            <person name="Endo H."/>
            <person name="Kuwata A."/>
            <person name="Ogata H."/>
        </authorList>
    </citation>
    <scope>NUCLEOTIDE SEQUENCE [LARGE SCALE GENOMIC DNA]</scope>
    <source>
        <strain evidence="12">NIES 3699</strain>
    </source>
</reference>
<accession>A0A9W7BD40</accession>
<name>A0A9W7BD40_9STRA</name>
<dbReference type="SUPFAM" id="SSF103506">
    <property type="entry name" value="Mitochondrial carrier"/>
    <property type="match status" value="1"/>
</dbReference>
<evidence type="ECO:0000256" key="3">
    <source>
        <dbReference type="ARBA" id="ARBA00022448"/>
    </source>
</evidence>
<dbReference type="PROSITE" id="PS50920">
    <property type="entry name" value="SOLCAR"/>
    <property type="match status" value="3"/>
</dbReference>
<evidence type="ECO:0000256" key="5">
    <source>
        <dbReference type="ARBA" id="ARBA00022737"/>
    </source>
</evidence>
<dbReference type="Gene3D" id="1.50.40.10">
    <property type="entry name" value="Mitochondrial carrier domain"/>
    <property type="match status" value="2"/>
</dbReference>
<evidence type="ECO:0000256" key="1">
    <source>
        <dbReference type="ARBA" id="ARBA00004141"/>
    </source>
</evidence>
<evidence type="ECO:0000256" key="10">
    <source>
        <dbReference type="SAM" id="Phobius"/>
    </source>
</evidence>
<keyword evidence="5" id="KW-0677">Repeat</keyword>
<gene>
    <name evidence="11" type="ORF">TrVE_jg7870</name>
</gene>
<evidence type="ECO:0000256" key="2">
    <source>
        <dbReference type="ARBA" id="ARBA00006375"/>
    </source>
</evidence>
<comment type="caution">
    <text evidence="11">The sequence shown here is derived from an EMBL/GenBank/DDBJ whole genome shotgun (WGS) entry which is preliminary data.</text>
</comment>
<evidence type="ECO:0000256" key="7">
    <source>
        <dbReference type="ARBA" id="ARBA00023136"/>
    </source>
</evidence>
<sequence length="343" mass="37511">MSAASSSTPSSSLTPFYAGLLAGCSSTALLYPLELIKVRMQVNESYSAKGLSSQFYTEFKTLLRIGGGRKAGIKRFRGLYNGLFPSLVGNGVSWGGYFYVYEKTKSLLLASKSSNGSRPAHLTTPEYMTSAALSGAFMVLMTNPIWLIKTRIQLQIPSSNSSSSRNYSGIFDALRQIIKTEGFLALYKGVLPALALVSHGMVQFTVYENLKIIFPSYSSLSKSSDTSLPVHKRLVDSFGYLSFGAMSKIVASMLTYPVQVVKSRLQQRQTGYEIVKLQKGFMEGGEIKEVRRNYSTVGGTVRQIYSKEGITGFFKGSVANGVRVAPNAAVTFLVYEGVVDFMR</sequence>
<evidence type="ECO:0000256" key="9">
    <source>
        <dbReference type="RuleBase" id="RU000488"/>
    </source>
</evidence>
<protein>
    <recommendedName>
        <fullName evidence="13">Mitochondrial carrier</fullName>
    </recommendedName>
</protein>
<evidence type="ECO:0008006" key="13">
    <source>
        <dbReference type="Google" id="ProtNLM"/>
    </source>
</evidence>
<feature type="repeat" description="Solcar" evidence="8">
    <location>
        <begin position="235"/>
        <end position="341"/>
    </location>
</feature>
<dbReference type="GO" id="GO:0016020">
    <property type="term" value="C:membrane"/>
    <property type="evidence" value="ECO:0007669"/>
    <property type="project" value="UniProtKB-SubCell"/>
</dbReference>
<comment type="similarity">
    <text evidence="2 9">Belongs to the mitochondrial carrier (TC 2.A.29) family.</text>
</comment>